<reference evidence="2" key="1">
    <citation type="submission" date="2016-10" db="EMBL/GenBank/DDBJ databases">
        <authorList>
            <person name="Varghese N."/>
            <person name="Submissions S."/>
        </authorList>
    </citation>
    <scope>NUCLEOTIDE SEQUENCE [LARGE SCALE GENOMIC DNA]</scope>
    <source>
        <strain evidence="2">ANC 5109</strain>
    </source>
</reference>
<dbReference type="Proteomes" id="UP000199035">
    <property type="component" value="Unassembled WGS sequence"/>
</dbReference>
<proteinExistence type="predicted"/>
<dbReference type="STRING" id="595670.SAMN05421643_12220"/>
<organism evidence="1 2">
    <name type="scientific">Acinetobacter kyonggiensis</name>
    <dbReference type="NCBI Taxonomy" id="595670"/>
    <lineage>
        <taxon>Bacteria</taxon>
        <taxon>Pseudomonadati</taxon>
        <taxon>Pseudomonadota</taxon>
        <taxon>Gammaproteobacteria</taxon>
        <taxon>Moraxellales</taxon>
        <taxon>Moraxellaceae</taxon>
        <taxon>Acinetobacter</taxon>
    </lineage>
</organism>
<name>A0A1H3M130_9GAMM</name>
<dbReference type="EMBL" id="FNPK01000022">
    <property type="protein sequence ID" value="SDY69984.1"/>
    <property type="molecule type" value="Genomic_DNA"/>
</dbReference>
<sequence length="100" mass="10910">MSFLVFNKKDKQVGDIGMVGQCTSAIFNYQVIGSGAVVEFSGSNKPDCDVLIEQHWEPIVTIEAGTPDSEPFRQHAWDKIRYKVIAGADVEIYVSSGVSG</sequence>
<protein>
    <submittedName>
        <fullName evidence="1">Uncharacterized protein</fullName>
    </submittedName>
</protein>
<gene>
    <name evidence="1" type="ORF">SAMN05421643_12220</name>
</gene>
<evidence type="ECO:0000313" key="1">
    <source>
        <dbReference type="EMBL" id="SDY69984.1"/>
    </source>
</evidence>
<dbReference type="AlphaFoldDB" id="A0A1H3M130"/>
<accession>A0A1H3M130</accession>
<evidence type="ECO:0000313" key="2">
    <source>
        <dbReference type="Proteomes" id="UP000199035"/>
    </source>
</evidence>
<keyword evidence="2" id="KW-1185">Reference proteome</keyword>
<dbReference type="RefSeq" id="WP_092691913.1">
    <property type="nucleotide sequence ID" value="NZ_FNPK01000022.1"/>
</dbReference>